<accession>F8L8D9</accession>
<dbReference type="STRING" id="331113.SNE_A11850"/>
<dbReference type="SUPFAM" id="SSF53474">
    <property type="entry name" value="alpha/beta-Hydrolases"/>
    <property type="match status" value="1"/>
</dbReference>
<reference evidence="4 5" key="2">
    <citation type="journal article" date="2011" name="Mol. Biol. Evol.">
        <title>Unity in variety--the pan-genome of the Chlamydiae.</title>
        <authorList>
            <person name="Collingro A."/>
            <person name="Tischler P."/>
            <person name="Weinmaier T."/>
            <person name="Penz T."/>
            <person name="Heinz E."/>
            <person name="Brunham R.C."/>
            <person name="Read T.D."/>
            <person name="Bavoil P.M."/>
            <person name="Sachse K."/>
            <person name="Kahane S."/>
            <person name="Friedman M.G."/>
            <person name="Rattei T."/>
            <person name="Myers G.S."/>
            <person name="Horn M."/>
        </authorList>
    </citation>
    <scope>NUCLEOTIDE SEQUENCE [LARGE SCALE GENOMIC DNA]</scope>
    <source>
        <strain evidence="5">ATCC VR-1471 / Z</strain>
    </source>
</reference>
<proteinExistence type="inferred from homology"/>
<reference key="1">
    <citation type="journal article" date="2011" name="Mol. Biol. Evol.">
        <title>Unity in variety -- the pan-genome of the Chlamydiae.</title>
        <authorList>
            <person name="Collingro A."/>
            <person name="Tischler P."/>
            <person name="Weinmaier T."/>
            <person name="Penz T."/>
            <person name="Heinz E."/>
            <person name="Brunham R.C."/>
            <person name="Read T.D."/>
            <person name="Bavoil P.M."/>
            <person name="Sachse K."/>
            <person name="Kahane S."/>
            <person name="Friedman M.G."/>
            <person name="Rattei T."/>
            <person name="Myers G.S.A."/>
            <person name="Horn M."/>
        </authorList>
    </citation>
    <scope>NUCLEOTIDE SEQUENCE</scope>
    <source>
        <strain>Z</strain>
    </source>
</reference>
<dbReference type="Gene3D" id="3.40.50.1820">
    <property type="entry name" value="alpha/beta hydrolase"/>
    <property type="match status" value="1"/>
</dbReference>
<name>F8L8D9_SIMNZ</name>
<comment type="similarity">
    <text evidence="1">Belongs to the 'GDXG' lipolytic enzyme family.</text>
</comment>
<dbReference type="PANTHER" id="PTHR48081:SF8">
    <property type="entry name" value="ALPHA_BETA HYDROLASE FOLD-3 DOMAIN-CONTAINING PROTEIN-RELATED"/>
    <property type="match status" value="1"/>
</dbReference>
<dbReference type="InterPro" id="IPR013094">
    <property type="entry name" value="AB_hydrolase_3"/>
</dbReference>
<evidence type="ECO:0000313" key="4">
    <source>
        <dbReference type="EMBL" id="CCB89062.1"/>
    </source>
</evidence>
<sequence>MSVHPTFEEMVKITKEAKNPPVQRQSLAELRRGPHLIKPLAGEPPPVPRILNHMIESGERQLILRMYYPKDKEKLPILLYFHPGCFVKGDIEAHDIVCRQLTLASECIVASINYSLAPEHKFPAAIEDGYAALDFLAKHAQEVQADGRLAIGGENAGANIAAALTHRLRDERGFELDFQVLIYPQLDLTLSHPSINKYGKGYLLEKEALEWYRSRYLPLQIQPSDPRVSPLFQPKFEGLPPALIITAEFDPLKDEGELYAEKLKRAGVPTTLTCYAGMLHGFFQMGGVIDEGQQAIHQVGDALKQVFF</sequence>
<dbReference type="PANTHER" id="PTHR48081">
    <property type="entry name" value="AB HYDROLASE SUPERFAMILY PROTEIN C4A8.06C"/>
    <property type="match status" value="1"/>
</dbReference>
<dbReference type="Pfam" id="PF07859">
    <property type="entry name" value="Abhydrolase_3"/>
    <property type="match status" value="1"/>
</dbReference>
<dbReference type="OrthoDB" id="24847at2"/>
<dbReference type="KEGG" id="sng:SNE_A11850"/>
<feature type="domain" description="Alpha/beta hydrolase fold-3" evidence="3">
    <location>
        <begin position="78"/>
        <end position="283"/>
    </location>
</feature>
<dbReference type="GO" id="GO:0016787">
    <property type="term" value="F:hydrolase activity"/>
    <property type="evidence" value="ECO:0007669"/>
    <property type="project" value="UniProtKB-KW"/>
</dbReference>
<dbReference type="AlphaFoldDB" id="F8L8D9"/>
<dbReference type="EMBL" id="FR872582">
    <property type="protein sequence ID" value="CCB89062.1"/>
    <property type="molecule type" value="Genomic_DNA"/>
</dbReference>
<dbReference type="eggNOG" id="COG0657">
    <property type="taxonomic scope" value="Bacteria"/>
</dbReference>
<gene>
    <name evidence="4" type="primary">lip9A</name>
    <name evidence="4" type="ordered locus">SNE_A11850</name>
</gene>
<dbReference type="HOGENOM" id="CLU_012494_6_2_0"/>
<keyword evidence="2" id="KW-0378">Hydrolase</keyword>
<evidence type="ECO:0000256" key="1">
    <source>
        <dbReference type="ARBA" id="ARBA00010515"/>
    </source>
</evidence>
<keyword evidence="5" id="KW-1185">Reference proteome</keyword>
<evidence type="ECO:0000256" key="2">
    <source>
        <dbReference type="ARBA" id="ARBA00022801"/>
    </source>
</evidence>
<protein>
    <submittedName>
        <fullName evidence="4">Lipolytic enzyme</fullName>
    </submittedName>
</protein>
<dbReference type="RefSeq" id="WP_013943529.1">
    <property type="nucleotide sequence ID" value="NC_015713.1"/>
</dbReference>
<evidence type="ECO:0000313" key="5">
    <source>
        <dbReference type="Proteomes" id="UP000000496"/>
    </source>
</evidence>
<dbReference type="Proteomes" id="UP000000496">
    <property type="component" value="Chromosome gsn.131"/>
</dbReference>
<dbReference type="InterPro" id="IPR050300">
    <property type="entry name" value="GDXG_lipolytic_enzyme"/>
</dbReference>
<evidence type="ECO:0000259" key="3">
    <source>
        <dbReference type="Pfam" id="PF07859"/>
    </source>
</evidence>
<dbReference type="InterPro" id="IPR029058">
    <property type="entry name" value="AB_hydrolase_fold"/>
</dbReference>
<organism evidence="4 5">
    <name type="scientific">Simkania negevensis (strain ATCC VR-1471 / DSM 27360 / Z)</name>
    <dbReference type="NCBI Taxonomy" id="331113"/>
    <lineage>
        <taxon>Bacteria</taxon>
        <taxon>Pseudomonadati</taxon>
        <taxon>Chlamydiota</taxon>
        <taxon>Chlamydiia</taxon>
        <taxon>Parachlamydiales</taxon>
        <taxon>Simkaniaceae</taxon>
        <taxon>Simkania</taxon>
    </lineage>
</organism>
<dbReference type="FunFam" id="3.40.50.1820:FF:000089">
    <property type="entry name" value="Alpha/beta hydrolase"/>
    <property type="match status" value="1"/>
</dbReference>